<dbReference type="PANTHER" id="PTHR33927:SF5">
    <property type="entry name" value="ENZYME, PUTATIVE (AFU_ORTHOLOGUE AFUA_8G01222)-RELATED"/>
    <property type="match status" value="1"/>
</dbReference>
<feature type="transmembrane region" description="Helical" evidence="4">
    <location>
        <begin position="785"/>
        <end position="803"/>
    </location>
</feature>
<feature type="transmembrane region" description="Helical" evidence="4">
    <location>
        <begin position="671"/>
        <end position="691"/>
    </location>
</feature>
<keyword evidence="1" id="KW-0596">Phosphopantetheine</keyword>
<keyword evidence="4" id="KW-0472">Membrane</keyword>
<dbReference type="InterPro" id="IPR020845">
    <property type="entry name" value="AMP-binding_CS"/>
</dbReference>
<reference evidence="6 7" key="1">
    <citation type="submission" date="2018-12" db="EMBL/GenBank/DDBJ databases">
        <title>Draft genome sequence of Xylaria grammica IHI A82.</title>
        <authorList>
            <person name="Buettner E."/>
            <person name="Kellner H."/>
        </authorList>
    </citation>
    <scope>NUCLEOTIDE SEQUENCE [LARGE SCALE GENOMIC DNA]</scope>
    <source>
        <strain evidence="6 7">IHI A82</strain>
    </source>
</reference>
<keyword evidence="2" id="KW-0597">Phosphoprotein</keyword>
<keyword evidence="4" id="KW-0812">Transmembrane</keyword>
<keyword evidence="7" id="KW-1185">Reference proteome</keyword>
<feature type="transmembrane region" description="Helical" evidence="4">
    <location>
        <begin position="477"/>
        <end position="496"/>
    </location>
</feature>
<dbReference type="InterPro" id="IPR042099">
    <property type="entry name" value="ANL_N_sf"/>
</dbReference>
<dbReference type="STRING" id="363999.A0A439DIY9"/>
<proteinExistence type="predicted"/>
<dbReference type="Proteomes" id="UP000286045">
    <property type="component" value="Unassembled WGS sequence"/>
</dbReference>
<comment type="caution">
    <text evidence="6">The sequence shown here is derived from an EMBL/GenBank/DDBJ whole genome shotgun (WGS) entry which is preliminary data.</text>
</comment>
<dbReference type="SUPFAM" id="SSF56801">
    <property type="entry name" value="Acetyl-CoA synthetase-like"/>
    <property type="match status" value="1"/>
</dbReference>
<evidence type="ECO:0000256" key="3">
    <source>
        <dbReference type="SAM" id="MobiDB-lite"/>
    </source>
</evidence>
<dbReference type="InterPro" id="IPR052979">
    <property type="entry name" value="Adenylate-forming_domain"/>
</dbReference>
<evidence type="ECO:0000256" key="2">
    <source>
        <dbReference type="ARBA" id="ARBA00022553"/>
    </source>
</evidence>
<evidence type="ECO:0000313" key="6">
    <source>
        <dbReference type="EMBL" id="RWA14333.1"/>
    </source>
</evidence>
<feature type="transmembrane region" description="Helical" evidence="4">
    <location>
        <begin position="592"/>
        <end position="613"/>
    </location>
</feature>
<gene>
    <name evidence="6" type="ORF">EKO27_g819</name>
</gene>
<organism evidence="6 7">
    <name type="scientific">Xylaria grammica</name>
    <dbReference type="NCBI Taxonomy" id="363999"/>
    <lineage>
        <taxon>Eukaryota</taxon>
        <taxon>Fungi</taxon>
        <taxon>Dikarya</taxon>
        <taxon>Ascomycota</taxon>
        <taxon>Pezizomycotina</taxon>
        <taxon>Sordariomycetes</taxon>
        <taxon>Xylariomycetidae</taxon>
        <taxon>Xylariales</taxon>
        <taxon>Xylariaceae</taxon>
        <taxon>Xylaria</taxon>
    </lineage>
</organism>
<sequence>MQFYSIDNLSLEDQRLFNQFGRGPRVDIPFDIVHKAFENVVDSYPHITAARHFDGTTITYQELDRRANILSNELIQRGLRPNDRVCIVVSRSIELLVGILAALKAGAQYVPLDGGIVADAALEHIFNDAGARVILCLNKFRAKLEPHAQRAKLEIVELDGQERKAHFDNDARPDILMNPGFGAYMIYTSGTTGKPKGVDIRHRNVTNNLLVEPASLKITVGKNVAQLLNISFDMAQWEILATLMNGGTLHIRNGDWASVLKRVDTIIATPTILGKFAQAGFPNIKTVVVGGEPCPVSLAEEWSPYVDFWNICGPTEITILNTAHLHKPGELLTIGKPLPNTAVYVLDDDENPVGIGKPGIMWAGGSCVSAGYVNLPALTATRFKPDKFTQDGTTMFNTGDLGRWTEDGKLLPLGRKDDQVKIKGFRVELDGVSAAVESVPSVTKACTLVVHDKLWAFYSGPERLSEGEMGRIVRETLPYYAVPTHWLYITSIPLTMNGKFDKRKLREMAEAYKEPREAISSESLTSNSPSTAIATENTTTPSASTTDIEKGQMDVEQVGASSEDLDDDSNYELPSKNGFHGQRWLRHRFFSLYRRFFSFIFFSNLLAFALVWWKSWGSGSLPLSQIPTAIAVNLLVAVGMRQDHVINFLFWLATRVPTWAPLAIRRQCARVFHIGGVHSGAATSATLWWLVFTVGATVNFVRGNWEVHIDTGTVVLSYLVLALLLAIIGMAHPDVRAKYHDQFEWTHRFAGWTATALVWAHLVVATNSLRPRTLSLADALARTPAVYLLALITLSIALPWLRLRRVTVRPEFLSKHAIRLYFDFETPMAGKAIRISDKPMREWHAFATIDKPGVKGFSIVVSNAGDWTRKTIDGRPQRLWTRGALASGVLTIAPLFKKVVLVATGSGIGPCLPVILEGRVPARILWSTPHPRETFGDEIMNDILRADPKAVIWNTRTQGKPDLTALAYQMLKESDAEAVCIISNKKVTQQVVYRLEARGIPAFGAIFDS</sequence>
<dbReference type="PANTHER" id="PTHR33927">
    <property type="entry name" value="TRANSMEMBRANE PROTEIN"/>
    <property type="match status" value="1"/>
</dbReference>
<dbReference type="InterPro" id="IPR010071">
    <property type="entry name" value="AA_adenyl_dom"/>
</dbReference>
<dbReference type="Gene3D" id="3.30.300.30">
    <property type="match status" value="1"/>
</dbReference>
<keyword evidence="4" id="KW-1133">Transmembrane helix</keyword>
<dbReference type="Gene3D" id="3.40.50.12780">
    <property type="entry name" value="N-terminal domain of ligase-like"/>
    <property type="match status" value="1"/>
</dbReference>
<feature type="region of interest" description="Disordered" evidence="3">
    <location>
        <begin position="514"/>
        <end position="551"/>
    </location>
</feature>
<feature type="transmembrane region" description="Helical" evidence="4">
    <location>
        <begin position="711"/>
        <end position="728"/>
    </location>
</feature>
<feature type="transmembrane region" description="Helical" evidence="4">
    <location>
        <begin position="749"/>
        <end position="765"/>
    </location>
</feature>
<evidence type="ECO:0000313" key="7">
    <source>
        <dbReference type="Proteomes" id="UP000286045"/>
    </source>
</evidence>
<dbReference type="InterPro" id="IPR045851">
    <property type="entry name" value="AMP-bd_C_sf"/>
</dbReference>
<protein>
    <recommendedName>
        <fullName evidence="5">AMP-dependent synthetase/ligase domain-containing protein</fullName>
    </recommendedName>
</protein>
<dbReference type="PROSITE" id="PS00455">
    <property type="entry name" value="AMP_BINDING"/>
    <property type="match status" value="1"/>
</dbReference>
<feature type="compositionally biased region" description="Low complexity" evidence="3">
    <location>
        <begin position="520"/>
        <end position="546"/>
    </location>
</feature>
<accession>A0A439DIY9</accession>
<evidence type="ECO:0000256" key="1">
    <source>
        <dbReference type="ARBA" id="ARBA00022450"/>
    </source>
</evidence>
<dbReference type="AlphaFoldDB" id="A0A439DIY9"/>
<dbReference type="NCBIfam" id="TIGR01733">
    <property type="entry name" value="AA-adenyl-dom"/>
    <property type="match status" value="1"/>
</dbReference>
<evidence type="ECO:0000259" key="5">
    <source>
        <dbReference type="Pfam" id="PF00501"/>
    </source>
</evidence>
<feature type="domain" description="AMP-dependent synthetase/ligase" evidence="5">
    <location>
        <begin position="37"/>
        <end position="372"/>
    </location>
</feature>
<dbReference type="InterPro" id="IPR000873">
    <property type="entry name" value="AMP-dep_synth/lig_dom"/>
</dbReference>
<name>A0A439DIY9_9PEZI</name>
<evidence type="ECO:0000256" key="4">
    <source>
        <dbReference type="SAM" id="Phobius"/>
    </source>
</evidence>
<dbReference type="EMBL" id="RYZI01000010">
    <property type="protein sequence ID" value="RWA14333.1"/>
    <property type="molecule type" value="Genomic_DNA"/>
</dbReference>
<dbReference type="Pfam" id="PF00501">
    <property type="entry name" value="AMP-binding"/>
    <property type="match status" value="1"/>
</dbReference>